<dbReference type="OrthoDB" id="2668416at2759"/>
<name>A0A1X7TSC4_AMPQE</name>
<evidence type="ECO:0000256" key="5">
    <source>
        <dbReference type="ARBA" id="ARBA00022723"/>
    </source>
</evidence>
<comment type="cofactor">
    <cofactor evidence="1">
        <name>a divalent metal cation</name>
        <dbReference type="ChEBI" id="CHEBI:60240"/>
    </cofactor>
</comment>
<dbReference type="eggNOG" id="KOG4585">
    <property type="taxonomic scope" value="Eukaryota"/>
</dbReference>
<evidence type="ECO:0000256" key="6">
    <source>
        <dbReference type="ARBA" id="ARBA00022801"/>
    </source>
</evidence>
<sequence>MNETIVATALLLRRKAVRKQREKEIYLKKRARAFRRRAFAAKQEKQRLCFAILLALTTLSIKLPTPRSIWTRQRSSYWWDHIVFSTFTNDQWMENFRMSKTTFVMICNELRSSLKKSSTTMRQPIPVEKRVAISLWFMATGTDYRTIGHLFGVSKASVCLAIRQVCRAILTTLLERYIKWPSGENLKNIISGFKHKFGFPQCVGAVDGTHIPIISPEDYPADYYNRKGWHSVLMQGTVDHLGIFIDIYIGWPGRVHDARVFVNSSLYKKGQEGTLLPNWKESIEGQEVPLVLLGDPAYPLLPWLMKPYSDNGHLTRDQKRFNYRLSKGRVVVEHAYGRLKGRWRCLLKRLDVSVEFVPDVVAACCVLHNICEIHGETFNNELLDGIDDTLVQRSDYSSDNSQSAECTRKAISGYFIHH</sequence>
<evidence type="ECO:0000313" key="10">
    <source>
        <dbReference type="EnsemblMetazoa" id="Aqu2.1.17751_001"/>
    </source>
</evidence>
<reference evidence="11" key="1">
    <citation type="journal article" date="2010" name="Nature">
        <title>The Amphimedon queenslandica genome and the evolution of animal complexity.</title>
        <authorList>
            <person name="Srivastava M."/>
            <person name="Simakov O."/>
            <person name="Chapman J."/>
            <person name="Fahey B."/>
            <person name="Gauthier M.E."/>
            <person name="Mitros T."/>
            <person name="Richards G.S."/>
            <person name="Conaco C."/>
            <person name="Dacre M."/>
            <person name="Hellsten U."/>
            <person name="Larroux C."/>
            <person name="Putnam N.H."/>
            <person name="Stanke M."/>
            <person name="Adamska M."/>
            <person name="Darling A."/>
            <person name="Degnan S.M."/>
            <person name="Oakley T.H."/>
            <person name="Plachetzki D.C."/>
            <person name="Zhai Y."/>
            <person name="Adamski M."/>
            <person name="Calcino A."/>
            <person name="Cummins S.F."/>
            <person name="Goodstein D.M."/>
            <person name="Harris C."/>
            <person name="Jackson D.J."/>
            <person name="Leys S.P."/>
            <person name="Shu S."/>
            <person name="Woodcroft B.J."/>
            <person name="Vervoort M."/>
            <person name="Kosik K.S."/>
            <person name="Manning G."/>
            <person name="Degnan B.M."/>
            <person name="Rokhsar D.S."/>
        </authorList>
    </citation>
    <scope>NUCLEOTIDE SEQUENCE [LARGE SCALE GENOMIC DNA]</scope>
</reference>
<dbReference type="InterPro" id="IPR058353">
    <property type="entry name" value="DUF8040"/>
</dbReference>
<evidence type="ECO:0000256" key="7">
    <source>
        <dbReference type="ARBA" id="ARBA00023242"/>
    </source>
</evidence>
<keyword evidence="6" id="KW-0378">Hydrolase</keyword>
<comment type="similarity">
    <text evidence="3">Belongs to the HARBI1 family.</text>
</comment>
<keyword evidence="7" id="KW-0539">Nucleus</keyword>
<evidence type="ECO:0000256" key="3">
    <source>
        <dbReference type="ARBA" id="ARBA00006958"/>
    </source>
</evidence>
<evidence type="ECO:0000259" key="9">
    <source>
        <dbReference type="Pfam" id="PF26138"/>
    </source>
</evidence>
<protein>
    <submittedName>
        <fullName evidence="10">Uncharacterized protein</fullName>
    </submittedName>
</protein>
<dbReference type="InterPro" id="IPR027806">
    <property type="entry name" value="HARBI1_dom"/>
</dbReference>
<dbReference type="GO" id="GO:0046872">
    <property type="term" value="F:metal ion binding"/>
    <property type="evidence" value="ECO:0007669"/>
    <property type="project" value="UniProtKB-KW"/>
</dbReference>
<dbReference type="EnsemblMetazoa" id="XM_003389908.2">
    <property type="protein sequence ID" value="XP_003389956.1"/>
    <property type="gene ID" value="LOC100632890"/>
</dbReference>
<dbReference type="GO" id="GO:0005634">
    <property type="term" value="C:nucleus"/>
    <property type="evidence" value="ECO:0007669"/>
    <property type="project" value="UniProtKB-SubCell"/>
</dbReference>
<dbReference type="GO" id="GO:0016787">
    <property type="term" value="F:hydrolase activity"/>
    <property type="evidence" value="ECO:0007669"/>
    <property type="project" value="UniProtKB-KW"/>
</dbReference>
<keyword evidence="11" id="KW-1185">Reference proteome</keyword>
<evidence type="ECO:0000256" key="2">
    <source>
        <dbReference type="ARBA" id="ARBA00004123"/>
    </source>
</evidence>
<evidence type="ECO:0000256" key="4">
    <source>
        <dbReference type="ARBA" id="ARBA00022722"/>
    </source>
</evidence>
<comment type="subcellular location">
    <subcellularLocation>
        <location evidence="2">Nucleus</location>
    </subcellularLocation>
</comment>
<dbReference type="Pfam" id="PF13359">
    <property type="entry name" value="DDE_Tnp_4"/>
    <property type="match status" value="1"/>
</dbReference>
<dbReference type="InParanoid" id="A0A1X7TSC4"/>
<evidence type="ECO:0000256" key="1">
    <source>
        <dbReference type="ARBA" id="ARBA00001968"/>
    </source>
</evidence>
<dbReference type="Proteomes" id="UP000007879">
    <property type="component" value="Unassembled WGS sequence"/>
</dbReference>
<evidence type="ECO:0000259" key="8">
    <source>
        <dbReference type="Pfam" id="PF13359"/>
    </source>
</evidence>
<dbReference type="AlphaFoldDB" id="A0A1X7TSC4"/>
<evidence type="ECO:0000313" key="11">
    <source>
        <dbReference type="Proteomes" id="UP000007879"/>
    </source>
</evidence>
<dbReference type="PANTHER" id="PTHR22930:SF85">
    <property type="entry name" value="GH03217P-RELATED"/>
    <property type="match status" value="1"/>
</dbReference>
<feature type="domain" description="DDE Tnp4" evidence="8">
    <location>
        <begin position="206"/>
        <end position="369"/>
    </location>
</feature>
<proteinExistence type="inferred from homology"/>
<dbReference type="GO" id="GO:0004518">
    <property type="term" value="F:nuclease activity"/>
    <property type="evidence" value="ECO:0007669"/>
    <property type="project" value="UniProtKB-KW"/>
</dbReference>
<keyword evidence="5" id="KW-0479">Metal-binding</keyword>
<feature type="domain" description="DUF8040" evidence="9">
    <location>
        <begin position="89"/>
        <end position="170"/>
    </location>
</feature>
<dbReference type="KEGG" id="aqu:100632890"/>
<keyword evidence="4" id="KW-0540">Nuclease</keyword>
<accession>A0A1X7TSC4</accession>
<gene>
    <name evidence="10" type="primary">100632890</name>
</gene>
<dbReference type="InterPro" id="IPR045249">
    <property type="entry name" value="HARBI1-like"/>
</dbReference>
<dbReference type="Pfam" id="PF26138">
    <property type="entry name" value="DUF8040"/>
    <property type="match status" value="1"/>
</dbReference>
<dbReference type="EnsemblMetazoa" id="Aqu2.1.17751_001">
    <property type="protein sequence ID" value="Aqu2.1.17751_001"/>
    <property type="gene ID" value="Aqu2.1.17751"/>
</dbReference>
<organism evidence="10">
    <name type="scientific">Amphimedon queenslandica</name>
    <name type="common">Sponge</name>
    <dbReference type="NCBI Taxonomy" id="400682"/>
    <lineage>
        <taxon>Eukaryota</taxon>
        <taxon>Metazoa</taxon>
        <taxon>Porifera</taxon>
        <taxon>Demospongiae</taxon>
        <taxon>Heteroscleromorpha</taxon>
        <taxon>Haplosclerida</taxon>
        <taxon>Niphatidae</taxon>
        <taxon>Amphimedon</taxon>
    </lineage>
</organism>
<reference evidence="10" key="2">
    <citation type="submission" date="2017-05" db="UniProtKB">
        <authorList>
            <consortium name="EnsemblMetazoa"/>
        </authorList>
    </citation>
    <scope>IDENTIFICATION</scope>
</reference>
<dbReference type="OMA" id="LTWAQHM"/>
<dbReference type="PANTHER" id="PTHR22930">
    <property type="match status" value="1"/>
</dbReference>